<dbReference type="Proteomes" id="UP000266497">
    <property type="component" value="Unassembled WGS sequence"/>
</dbReference>
<gene>
    <name evidence="13" type="ORF">DW193_21570</name>
    <name evidence="12" type="ORF">DWV70_11850</name>
    <name evidence="11" type="ORF">DWY53_01425</name>
    <name evidence="8" type="ORF">FYJ30_05660</name>
    <name evidence="4" type="ORF">GAY12_22005</name>
    <name evidence="3" type="ORF">GAY79_09800</name>
    <name evidence="9" type="ORF">HKQ54_21035</name>
    <name evidence="10" type="ORF">HKQ55_21885</name>
    <name evidence="5" type="ORF">KSX14_01965</name>
    <name evidence="7" type="ORF">L0N01_01935</name>
    <name evidence="6" type="ORF">L4X52_00540</name>
</gene>
<evidence type="ECO:0000313" key="3">
    <source>
        <dbReference type="EMBL" id="KAB6560963.1"/>
    </source>
</evidence>
<dbReference type="EMBL" id="QRUD01000003">
    <property type="protein sequence ID" value="RGR43326.1"/>
    <property type="molecule type" value="Genomic_DNA"/>
</dbReference>
<evidence type="ECO:0000313" key="11">
    <source>
        <dbReference type="EMBL" id="RGR43326.1"/>
    </source>
</evidence>
<dbReference type="InterPro" id="IPR028098">
    <property type="entry name" value="Glyco_trans_4-like_N"/>
</dbReference>
<evidence type="ECO:0000313" key="17">
    <source>
        <dbReference type="Proteomes" id="UP000437431"/>
    </source>
</evidence>
<dbReference type="Proteomes" id="UP000285469">
    <property type="component" value="Unassembled WGS sequence"/>
</dbReference>
<evidence type="ECO:0000313" key="6">
    <source>
        <dbReference type="EMBL" id="MCG0338488.1"/>
    </source>
</evidence>
<dbReference type="InterPro" id="IPR001296">
    <property type="entry name" value="Glyco_trans_1"/>
</dbReference>
<dbReference type="EMBL" id="QRKA01000054">
    <property type="protein sequence ID" value="RHH73318.1"/>
    <property type="molecule type" value="Genomic_DNA"/>
</dbReference>
<dbReference type="EMBL" id="WDAL01000079">
    <property type="protein sequence ID" value="KAB6629553.1"/>
    <property type="molecule type" value="Genomic_DNA"/>
</dbReference>
<dbReference type="EMBL" id="JAHOGA010000002">
    <property type="protein sequence ID" value="MBV3487421.1"/>
    <property type="molecule type" value="Genomic_DNA"/>
</dbReference>
<proteinExistence type="predicted"/>
<evidence type="ECO:0000313" key="18">
    <source>
        <dbReference type="Proteomes" id="UP000460950"/>
    </source>
</evidence>
<dbReference type="Proteomes" id="UP000462015">
    <property type="component" value="Unassembled WGS sequence"/>
</dbReference>
<dbReference type="Proteomes" id="UP000460950">
    <property type="component" value="Unassembled WGS sequence"/>
</dbReference>
<evidence type="ECO:0000259" key="1">
    <source>
        <dbReference type="Pfam" id="PF00534"/>
    </source>
</evidence>
<evidence type="ECO:0000313" key="20">
    <source>
        <dbReference type="Proteomes" id="UP000555193"/>
    </source>
</evidence>
<dbReference type="EMBL" id="QSAI01000020">
    <property type="protein sequence ID" value="RGW47346.1"/>
    <property type="molecule type" value="Genomic_DNA"/>
</dbReference>
<name>A0A395UW64_PHOVU</name>
<dbReference type="Proteomes" id="UP000437431">
    <property type="component" value="Unassembled WGS sequence"/>
</dbReference>
<dbReference type="Proteomes" id="UP000583639">
    <property type="component" value="Unassembled WGS sequence"/>
</dbReference>
<dbReference type="Proteomes" id="UP001201179">
    <property type="component" value="Unassembled WGS sequence"/>
</dbReference>
<reference evidence="5" key="5">
    <citation type="submission" date="2021-06" db="EMBL/GenBank/DDBJ databases">
        <title>Collection of gut derived symbiotic bacterial strains cultured from healthy donors.</title>
        <authorList>
            <person name="Lin H."/>
            <person name="Littmann E."/>
            <person name="Pamer E.G."/>
        </authorList>
    </citation>
    <scope>NUCLEOTIDE SEQUENCE</scope>
    <source>
        <strain evidence="5">MSK.19.85</strain>
    </source>
</reference>
<evidence type="ECO:0000259" key="2">
    <source>
        <dbReference type="Pfam" id="PF13439"/>
    </source>
</evidence>
<sequence>MKNRILKIAFFLPTLNVGGIERVFITYANSLSEFYDVEFVLCKKEGILLKELSSKVNVYNLGNVRLANSFYYLRKYLKQNRLDCIITGGDYPNMVLVLASLHLSHRPKIVISQHNYFNIEIEHLGLWAKFSKIWTRIIYPYSHKIIAVSDGIYKYLIYDLKQKPTKIIKVPNPINVKEINVKSKKKCEFNLPDNYIVFIGRLGAVKNIYMLLDAYEKARLNECYLVIVGDGVDMMSLQKYAIKLSKKKRIIFTGATNNPLPVLRNAKSLVLPSFSEAFPTVLLEAICLGVPVVATPTEGAKEILNNLPNAYISNSFTDSDEFAKLLEQAYCQPKIDLSSYLKIYDEKVICASLINSCI</sequence>
<reference evidence="17 19" key="2">
    <citation type="journal article" date="2019" name="Nat. Med.">
        <title>A library of human gut bacterial isolates paired with longitudinal multiomics data enables mechanistic microbiome research.</title>
        <authorList>
            <person name="Poyet M."/>
            <person name="Groussin M."/>
            <person name="Gibbons S.M."/>
            <person name="Avila-Pacheco J."/>
            <person name="Jiang X."/>
            <person name="Kearney S.M."/>
            <person name="Perrotta A.R."/>
            <person name="Berdy B."/>
            <person name="Zhao S."/>
            <person name="Lieberman T.D."/>
            <person name="Swanson P.K."/>
            <person name="Smith M."/>
            <person name="Roesemann S."/>
            <person name="Alexander J.E."/>
            <person name="Rich S.A."/>
            <person name="Livny J."/>
            <person name="Vlamakis H."/>
            <person name="Clish C."/>
            <person name="Bullock K."/>
            <person name="Deik A."/>
            <person name="Scott J."/>
            <person name="Pierce K.A."/>
            <person name="Xavier R.J."/>
            <person name="Alm E.J."/>
        </authorList>
    </citation>
    <scope>NUCLEOTIDE SEQUENCE [LARGE SCALE GENOMIC DNA]</scope>
    <source>
        <strain evidence="3 17">BIOML-A111</strain>
        <strain evidence="4 19">BIOML-A98</strain>
    </source>
</reference>
<evidence type="ECO:0000313" key="19">
    <source>
        <dbReference type="Proteomes" id="UP000462015"/>
    </source>
</evidence>
<evidence type="ECO:0000313" key="9">
    <source>
        <dbReference type="EMBL" id="NMW38557.1"/>
    </source>
</evidence>
<dbReference type="Proteomes" id="UP000758576">
    <property type="component" value="Unassembled WGS sequence"/>
</dbReference>
<reference evidence="6" key="7">
    <citation type="submission" date="2022-01" db="EMBL/GenBank/DDBJ databases">
        <authorList>
            <person name="Mingchao X."/>
        </authorList>
    </citation>
    <scope>NUCLEOTIDE SEQUENCE</scope>
    <source>
        <strain evidence="6">Bv4372</strain>
    </source>
</reference>
<dbReference type="Pfam" id="PF13439">
    <property type="entry name" value="Glyco_transf_4"/>
    <property type="match status" value="1"/>
</dbReference>
<reference evidence="20 21" key="4">
    <citation type="submission" date="2020-04" db="EMBL/GenBank/DDBJ databases">
        <title>A novel gut-associated lysogenic phage, Bacteroides phage BV01, alters the host transcriptome and bile acid metabolism in Bacteroides vulgatus.</title>
        <authorList>
            <person name="Campbell D.E."/>
            <person name="Ly L."/>
            <person name="Ridlon J.M."/>
            <person name="Hsiao A."/>
            <person name="Degnan P.H."/>
        </authorList>
    </citation>
    <scope>NUCLEOTIDE SEQUENCE [LARGE SCALE GENOMIC DNA]</scope>
    <source>
        <strain evidence="9 20">VPI-4506</strain>
        <strain evidence="10 21">VPI-BV8526</strain>
    </source>
</reference>
<dbReference type="SUPFAM" id="SSF53756">
    <property type="entry name" value="UDP-Glycosyltransferase/glycogen phosphorylase"/>
    <property type="match status" value="1"/>
</dbReference>
<evidence type="ECO:0000313" key="12">
    <source>
        <dbReference type="EMBL" id="RGW47346.1"/>
    </source>
</evidence>
<accession>A0A395UW64</accession>
<evidence type="ECO:0000313" key="7">
    <source>
        <dbReference type="EMBL" id="MCG4687364.1"/>
    </source>
</evidence>
<dbReference type="RefSeq" id="WP_117693829.1">
    <property type="nucleotide sequence ID" value="NZ_BAABYE010000001.1"/>
</dbReference>
<reference evidence="8 18" key="3">
    <citation type="submission" date="2019-09" db="EMBL/GenBank/DDBJ databases">
        <title>In-depth cultivation of the pig gut microbiome towards novel bacterial diversity and tailored functional studies.</title>
        <authorList>
            <person name="Wylensek D."/>
            <person name="Hitch T.C.A."/>
            <person name="Clavel T."/>
        </authorList>
    </citation>
    <scope>NUCLEOTIDE SEQUENCE [LARGE SCALE GENOMIC DNA]</scope>
    <source>
        <strain evidence="8 18">WCA-389-WT-3C</strain>
    </source>
</reference>
<evidence type="ECO:0000313" key="15">
    <source>
        <dbReference type="Proteomes" id="UP000283713"/>
    </source>
</evidence>
<evidence type="ECO:0000313" key="10">
    <source>
        <dbReference type="EMBL" id="NMW42703.1"/>
    </source>
</evidence>
<feature type="domain" description="Glycosyl transferase family 1" evidence="1">
    <location>
        <begin position="183"/>
        <end position="333"/>
    </location>
</feature>
<evidence type="ECO:0000313" key="8">
    <source>
        <dbReference type="EMBL" id="MSS47811.1"/>
    </source>
</evidence>
<dbReference type="EMBL" id="VULU01000007">
    <property type="protein sequence ID" value="MSS47811.1"/>
    <property type="molecule type" value="Genomic_DNA"/>
</dbReference>
<evidence type="ECO:0000313" key="5">
    <source>
        <dbReference type="EMBL" id="MBV3487421.1"/>
    </source>
</evidence>
<dbReference type="EMBL" id="JAKNGO010000003">
    <property type="protein sequence ID" value="MCG4687364.1"/>
    <property type="molecule type" value="Genomic_DNA"/>
</dbReference>
<dbReference type="AlphaFoldDB" id="A0A395UW64"/>
<dbReference type="EMBL" id="WDAY01000018">
    <property type="protein sequence ID" value="KAB6560963.1"/>
    <property type="molecule type" value="Genomic_DNA"/>
</dbReference>
<evidence type="ECO:0000313" key="13">
    <source>
        <dbReference type="EMBL" id="RHH73318.1"/>
    </source>
</evidence>
<evidence type="ECO:0000313" key="21">
    <source>
        <dbReference type="Proteomes" id="UP000583639"/>
    </source>
</evidence>
<dbReference type="Proteomes" id="UP000283713">
    <property type="component" value="Unassembled WGS sequence"/>
</dbReference>
<dbReference type="GO" id="GO:0016757">
    <property type="term" value="F:glycosyltransferase activity"/>
    <property type="evidence" value="ECO:0007669"/>
    <property type="project" value="InterPro"/>
</dbReference>
<reference evidence="14 15" key="1">
    <citation type="submission" date="2018-08" db="EMBL/GenBank/DDBJ databases">
        <title>A genome reference for cultivated species of the human gut microbiota.</title>
        <authorList>
            <person name="Zou Y."/>
            <person name="Xue W."/>
            <person name="Luo G."/>
        </authorList>
    </citation>
    <scope>NUCLEOTIDE SEQUENCE [LARGE SCALE GENOMIC DNA]</scope>
    <source>
        <strain evidence="12 16">AF12-25</strain>
        <strain evidence="11 14">AF25-30LB</strain>
        <strain evidence="13 15">AM16-6</strain>
    </source>
</reference>
<dbReference type="EMBL" id="JABDSH010000091">
    <property type="protein sequence ID" value="NMW38557.1"/>
    <property type="molecule type" value="Genomic_DNA"/>
</dbReference>
<evidence type="ECO:0000313" key="4">
    <source>
        <dbReference type="EMBL" id="KAB6629553.1"/>
    </source>
</evidence>
<dbReference type="CDD" id="cd03811">
    <property type="entry name" value="GT4_GT28_WabH-like"/>
    <property type="match status" value="1"/>
</dbReference>
<dbReference type="EMBL" id="JAKKWZ010000001">
    <property type="protein sequence ID" value="MCG0338488.1"/>
    <property type="molecule type" value="Genomic_DNA"/>
</dbReference>
<dbReference type="Gene3D" id="3.40.50.2000">
    <property type="entry name" value="Glycogen Phosphorylase B"/>
    <property type="match status" value="2"/>
</dbReference>
<reference evidence="7" key="6">
    <citation type="submission" date="2022-01" db="EMBL/GenBank/DDBJ databases">
        <title>Collection of gut derived symbiotic bacterial strains cultured from healthy donors.</title>
        <authorList>
            <person name="Lin H."/>
            <person name="Kohout C."/>
            <person name="Waligurski E."/>
            <person name="Pamer E.G."/>
        </authorList>
    </citation>
    <scope>NUCLEOTIDE SEQUENCE</scope>
    <source>
        <strain evidence="7">DFI.6.72</strain>
    </source>
</reference>
<dbReference type="InterPro" id="IPR050194">
    <property type="entry name" value="Glycosyltransferase_grp1"/>
</dbReference>
<feature type="domain" description="Glycosyltransferase subfamily 4-like N-terminal" evidence="2">
    <location>
        <begin position="17"/>
        <end position="177"/>
    </location>
</feature>
<protein>
    <submittedName>
        <fullName evidence="11">Glycosyltransferase</fullName>
    </submittedName>
</protein>
<dbReference type="EMBL" id="JABDSI010000138">
    <property type="protein sequence ID" value="NMW42703.1"/>
    <property type="molecule type" value="Genomic_DNA"/>
</dbReference>
<comment type="caution">
    <text evidence="11">The sequence shown here is derived from an EMBL/GenBank/DDBJ whole genome shotgun (WGS) entry which is preliminary data.</text>
</comment>
<dbReference type="Proteomes" id="UP001200843">
    <property type="component" value="Unassembled WGS sequence"/>
</dbReference>
<evidence type="ECO:0000313" key="14">
    <source>
        <dbReference type="Proteomes" id="UP000266497"/>
    </source>
</evidence>
<dbReference type="PANTHER" id="PTHR45947">
    <property type="entry name" value="SULFOQUINOVOSYL TRANSFERASE SQD2"/>
    <property type="match status" value="1"/>
</dbReference>
<evidence type="ECO:0000313" key="16">
    <source>
        <dbReference type="Proteomes" id="UP000285469"/>
    </source>
</evidence>
<dbReference type="PANTHER" id="PTHR45947:SF3">
    <property type="entry name" value="SULFOQUINOVOSYL TRANSFERASE SQD2"/>
    <property type="match status" value="1"/>
</dbReference>
<organism evidence="11 14">
    <name type="scientific">Phocaeicola vulgatus</name>
    <name type="common">Bacteroides vulgatus</name>
    <dbReference type="NCBI Taxonomy" id="821"/>
    <lineage>
        <taxon>Bacteria</taxon>
        <taxon>Pseudomonadati</taxon>
        <taxon>Bacteroidota</taxon>
        <taxon>Bacteroidia</taxon>
        <taxon>Bacteroidales</taxon>
        <taxon>Bacteroidaceae</taxon>
        <taxon>Phocaeicola</taxon>
    </lineage>
</organism>
<dbReference type="Pfam" id="PF00534">
    <property type="entry name" value="Glycos_transf_1"/>
    <property type="match status" value="1"/>
</dbReference>
<dbReference type="Proteomes" id="UP000555193">
    <property type="component" value="Unassembled WGS sequence"/>
</dbReference>
<keyword evidence="11" id="KW-0808">Transferase</keyword>